<dbReference type="EMBL" id="PNBA02000005">
    <property type="protein sequence ID" value="KAG6425055.1"/>
    <property type="molecule type" value="Genomic_DNA"/>
</dbReference>
<sequence length="129" mass="14509">MAERIIELLLADSLLESTVGSSRSKPEQGKYQLPYGFDELNRVTEEIQSIIGEVKGIKNMDGPGDELIEVISILREEPSKIRFIALYEKEGLGNTFLARKAYTDPSVVEHFDIRAWATVSGKYHLPKVI</sequence>
<protein>
    <recommendedName>
        <fullName evidence="1">NB-ARC domain-containing protein</fullName>
    </recommendedName>
</protein>
<evidence type="ECO:0000313" key="2">
    <source>
        <dbReference type="EMBL" id="KAG6425055.1"/>
    </source>
</evidence>
<dbReference type="Proteomes" id="UP000298416">
    <property type="component" value="Unassembled WGS sequence"/>
</dbReference>
<gene>
    <name evidence="2" type="ORF">SASPL_115478</name>
</gene>
<dbReference type="AlphaFoldDB" id="A0A8X8Y2G7"/>
<keyword evidence="3" id="KW-1185">Reference proteome</keyword>
<accession>A0A8X8Y2G7</accession>
<name>A0A8X8Y2G7_SALSN</name>
<dbReference type="InterPro" id="IPR002182">
    <property type="entry name" value="NB-ARC"/>
</dbReference>
<comment type="caution">
    <text evidence="2">The sequence shown here is derived from an EMBL/GenBank/DDBJ whole genome shotgun (WGS) entry which is preliminary data.</text>
</comment>
<reference evidence="2" key="2">
    <citation type="submission" date="2020-08" db="EMBL/GenBank/DDBJ databases">
        <title>Plant Genome Project.</title>
        <authorList>
            <person name="Zhang R.-G."/>
        </authorList>
    </citation>
    <scope>NUCLEOTIDE SEQUENCE</scope>
    <source>
        <strain evidence="2">Huo1</strain>
        <tissue evidence="2">Leaf</tissue>
    </source>
</reference>
<dbReference type="Pfam" id="PF00931">
    <property type="entry name" value="NB-ARC"/>
    <property type="match status" value="1"/>
</dbReference>
<dbReference type="SUPFAM" id="SSF52540">
    <property type="entry name" value="P-loop containing nucleoside triphosphate hydrolases"/>
    <property type="match status" value="1"/>
</dbReference>
<organism evidence="2">
    <name type="scientific">Salvia splendens</name>
    <name type="common">Scarlet sage</name>
    <dbReference type="NCBI Taxonomy" id="180675"/>
    <lineage>
        <taxon>Eukaryota</taxon>
        <taxon>Viridiplantae</taxon>
        <taxon>Streptophyta</taxon>
        <taxon>Embryophyta</taxon>
        <taxon>Tracheophyta</taxon>
        <taxon>Spermatophyta</taxon>
        <taxon>Magnoliopsida</taxon>
        <taxon>eudicotyledons</taxon>
        <taxon>Gunneridae</taxon>
        <taxon>Pentapetalae</taxon>
        <taxon>asterids</taxon>
        <taxon>lamiids</taxon>
        <taxon>Lamiales</taxon>
        <taxon>Lamiaceae</taxon>
        <taxon>Nepetoideae</taxon>
        <taxon>Mentheae</taxon>
        <taxon>Salviinae</taxon>
        <taxon>Salvia</taxon>
        <taxon>Salvia subgen. Calosphace</taxon>
        <taxon>core Calosphace</taxon>
    </lineage>
</organism>
<reference evidence="2" key="1">
    <citation type="submission" date="2018-01" db="EMBL/GenBank/DDBJ databases">
        <authorList>
            <person name="Mao J.F."/>
        </authorList>
    </citation>
    <scope>NUCLEOTIDE SEQUENCE</scope>
    <source>
        <strain evidence="2">Huo1</strain>
        <tissue evidence="2">Leaf</tissue>
    </source>
</reference>
<proteinExistence type="predicted"/>
<dbReference type="InterPro" id="IPR027417">
    <property type="entry name" value="P-loop_NTPase"/>
</dbReference>
<evidence type="ECO:0000259" key="1">
    <source>
        <dbReference type="Pfam" id="PF00931"/>
    </source>
</evidence>
<evidence type="ECO:0000313" key="3">
    <source>
        <dbReference type="Proteomes" id="UP000298416"/>
    </source>
</evidence>
<feature type="domain" description="NB-ARC" evidence="1">
    <location>
        <begin position="69"/>
        <end position="126"/>
    </location>
</feature>
<dbReference type="Gene3D" id="3.40.50.300">
    <property type="entry name" value="P-loop containing nucleotide triphosphate hydrolases"/>
    <property type="match status" value="1"/>
</dbReference>
<dbReference type="GO" id="GO:0043531">
    <property type="term" value="F:ADP binding"/>
    <property type="evidence" value="ECO:0007669"/>
    <property type="project" value="InterPro"/>
</dbReference>